<organism evidence="10 11">
    <name type="scientific">Tritrichomonas musculus</name>
    <dbReference type="NCBI Taxonomy" id="1915356"/>
    <lineage>
        <taxon>Eukaryota</taxon>
        <taxon>Metamonada</taxon>
        <taxon>Parabasalia</taxon>
        <taxon>Tritrichomonadida</taxon>
        <taxon>Tritrichomonadidae</taxon>
        <taxon>Tritrichomonas</taxon>
    </lineage>
</organism>
<dbReference type="InterPro" id="IPR039192">
    <property type="entry name" value="STKc_GSK3"/>
</dbReference>
<protein>
    <recommendedName>
        <fullName evidence="9">Protein kinase domain-containing protein</fullName>
    </recommendedName>
</protein>
<dbReference type="SMART" id="SM00220">
    <property type="entry name" value="S_TKc"/>
    <property type="match status" value="1"/>
</dbReference>
<dbReference type="PANTHER" id="PTHR24057">
    <property type="entry name" value="GLYCOGEN SYNTHASE KINASE-3 ALPHA"/>
    <property type="match status" value="1"/>
</dbReference>
<keyword evidence="3" id="KW-0808">Transferase</keyword>
<keyword evidence="11" id="KW-1185">Reference proteome</keyword>
<dbReference type="InterPro" id="IPR050591">
    <property type="entry name" value="GSK-3"/>
</dbReference>
<dbReference type="Gene3D" id="1.10.510.10">
    <property type="entry name" value="Transferase(Phosphotransferase) domain 1"/>
    <property type="match status" value="1"/>
</dbReference>
<reference evidence="10 11" key="1">
    <citation type="submission" date="2024-04" db="EMBL/GenBank/DDBJ databases">
        <title>Tritrichomonas musculus Genome.</title>
        <authorList>
            <person name="Alves-Ferreira E."/>
            <person name="Grigg M."/>
            <person name="Lorenzi H."/>
            <person name="Galac M."/>
        </authorList>
    </citation>
    <scope>NUCLEOTIDE SEQUENCE [LARGE SCALE GENOMIC DNA]</scope>
    <source>
        <strain evidence="10 11">EAF2021</strain>
    </source>
</reference>
<comment type="similarity">
    <text evidence="1">Belongs to the protein kinase superfamily. CMGC Ser/Thr protein kinase family. GSK-3 subfamily.</text>
</comment>
<keyword evidence="2 8" id="KW-0723">Serine/threonine-protein kinase</keyword>
<dbReference type="InterPro" id="IPR008271">
    <property type="entry name" value="Ser/Thr_kinase_AS"/>
</dbReference>
<dbReference type="Proteomes" id="UP001470230">
    <property type="component" value="Unassembled WGS sequence"/>
</dbReference>
<dbReference type="EMBL" id="JAPFFF010000016">
    <property type="protein sequence ID" value="KAK8864941.1"/>
    <property type="molecule type" value="Genomic_DNA"/>
</dbReference>
<name>A0ABR2ILQ1_9EUKA</name>
<evidence type="ECO:0000256" key="4">
    <source>
        <dbReference type="ARBA" id="ARBA00022741"/>
    </source>
</evidence>
<comment type="caution">
    <text evidence="10">The sequence shown here is derived from an EMBL/GenBank/DDBJ whole genome shotgun (WGS) entry which is preliminary data.</text>
</comment>
<dbReference type="CDD" id="cd14137">
    <property type="entry name" value="STKc_GSK3"/>
    <property type="match status" value="1"/>
</dbReference>
<evidence type="ECO:0000256" key="6">
    <source>
        <dbReference type="ARBA" id="ARBA00022840"/>
    </source>
</evidence>
<dbReference type="Gene3D" id="3.30.200.20">
    <property type="entry name" value="Phosphorylase Kinase, domain 1"/>
    <property type="match status" value="1"/>
</dbReference>
<keyword evidence="5" id="KW-0418">Kinase</keyword>
<evidence type="ECO:0000256" key="3">
    <source>
        <dbReference type="ARBA" id="ARBA00022679"/>
    </source>
</evidence>
<dbReference type="PANTHER" id="PTHR24057:SF0">
    <property type="entry name" value="PROTEIN KINASE SHAGGY-RELATED"/>
    <property type="match status" value="1"/>
</dbReference>
<keyword evidence="6 7" id="KW-0067">ATP-binding</keyword>
<dbReference type="InterPro" id="IPR011009">
    <property type="entry name" value="Kinase-like_dom_sf"/>
</dbReference>
<dbReference type="PROSITE" id="PS00107">
    <property type="entry name" value="PROTEIN_KINASE_ATP"/>
    <property type="match status" value="1"/>
</dbReference>
<evidence type="ECO:0000259" key="9">
    <source>
        <dbReference type="PROSITE" id="PS50011"/>
    </source>
</evidence>
<sequence length="440" mass="50069">MSQHVFRPHPPNVPSTKHIKLAQLRSTKSNPLSSTHQNHNVSQATDNYNDQEVIAPIHQPTNQASISVAKNITTVTTVVPGPMCNNRSTLTKQSKANMHTVIPSGTSTPNKTKNVNQEYRPIKIIGQGAFGVVYVARMPDGKFVAIKKVLQDPRYKNREYDILKMIDNKYCIRMVNSFKSRGNGKKRSNNSSSNSKDVYLNIVMNYMPQNLHDFNISYRDKKHYPPIIMAKLFAYQIFLGLNYLHSELNVTHRDMKPQNVLVDPSTGELQICDFGSAKILLPKESSVSYIASRYYRAPELMMNCSYYTNKIDIWAAGCILAEILTAGSPLFQGNTSIGQLYEIIKIIGQPKDEDLESFQYDMSDEDLLKMRKVEHRTSLKNVLPSQTPSDLIELLNDIFQYNPQKRPSAAQCLRYKCFDELFRNGTMMPNKKPIPPLERI</sequence>
<feature type="binding site" evidence="7">
    <location>
        <position position="148"/>
    </location>
    <ligand>
        <name>ATP</name>
        <dbReference type="ChEBI" id="CHEBI:30616"/>
    </ligand>
</feature>
<dbReference type="SUPFAM" id="SSF56112">
    <property type="entry name" value="Protein kinase-like (PK-like)"/>
    <property type="match status" value="1"/>
</dbReference>
<dbReference type="Pfam" id="PF00069">
    <property type="entry name" value="Pkinase"/>
    <property type="match status" value="1"/>
</dbReference>
<evidence type="ECO:0000313" key="11">
    <source>
        <dbReference type="Proteomes" id="UP001470230"/>
    </source>
</evidence>
<dbReference type="PROSITE" id="PS50011">
    <property type="entry name" value="PROTEIN_KINASE_DOM"/>
    <property type="match status" value="1"/>
</dbReference>
<keyword evidence="4 7" id="KW-0547">Nucleotide-binding</keyword>
<evidence type="ECO:0000313" key="10">
    <source>
        <dbReference type="EMBL" id="KAK8864941.1"/>
    </source>
</evidence>
<evidence type="ECO:0000256" key="5">
    <source>
        <dbReference type="ARBA" id="ARBA00022777"/>
    </source>
</evidence>
<evidence type="ECO:0000256" key="2">
    <source>
        <dbReference type="ARBA" id="ARBA00022527"/>
    </source>
</evidence>
<dbReference type="PROSITE" id="PS00108">
    <property type="entry name" value="PROTEIN_KINASE_ST"/>
    <property type="match status" value="1"/>
</dbReference>
<dbReference type="InterPro" id="IPR000719">
    <property type="entry name" value="Prot_kinase_dom"/>
</dbReference>
<feature type="domain" description="Protein kinase" evidence="9">
    <location>
        <begin position="119"/>
        <end position="422"/>
    </location>
</feature>
<evidence type="ECO:0000256" key="7">
    <source>
        <dbReference type="PROSITE-ProRule" id="PRU10141"/>
    </source>
</evidence>
<gene>
    <name evidence="10" type="ORF">M9Y10_010468</name>
</gene>
<dbReference type="InterPro" id="IPR017441">
    <property type="entry name" value="Protein_kinase_ATP_BS"/>
</dbReference>
<evidence type="ECO:0000256" key="1">
    <source>
        <dbReference type="ARBA" id="ARBA00005527"/>
    </source>
</evidence>
<accession>A0ABR2ILQ1</accession>
<proteinExistence type="inferred from homology"/>
<evidence type="ECO:0000256" key="8">
    <source>
        <dbReference type="RuleBase" id="RU000304"/>
    </source>
</evidence>